<feature type="transmembrane region" description="Helical" evidence="1">
    <location>
        <begin position="793"/>
        <end position="826"/>
    </location>
</feature>
<evidence type="ECO:0000256" key="1">
    <source>
        <dbReference type="SAM" id="Phobius"/>
    </source>
</evidence>
<comment type="caution">
    <text evidence="2">The sequence shown here is derived from an EMBL/GenBank/DDBJ whole genome shotgun (WGS) entry which is preliminary data.</text>
</comment>
<protein>
    <submittedName>
        <fullName evidence="2">15230_t:CDS:1</fullName>
    </submittedName>
</protein>
<keyword evidence="1" id="KW-0812">Transmembrane</keyword>
<feature type="transmembrane region" description="Helical" evidence="1">
    <location>
        <begin position="68"/>
        <end position="91"/>
    </location>
</feature>
<organism evidence="2 3">
    <name type="scientific">Funneliformis mosseae</name>
    <name type="common">Endomycorrhizal fungus</name>
    <name type="synonym">Glomus mosseae</name>
    <dbReference type="NCBI Taxonomy" id="27381"/>
    <lineage>
        <taxon>Eukaryota</taxon>
        <taxon>Fungi</taxon>
        <taxon>Fungi incertae sedis</taxon>
        <taxon>Mucoromycota</taxon>
        <taxon>Glomeromycotina</taxon>
        <taxon>Glomeromycetes</taxon>
        <taxon>Glomerales</taxon>
        <taxon>Glomeraceae</taxon>
        <taxon>Funneliformis</taxon>
    </lineage>
</organism>
<feature type="transmembrane region" description="Helical" evidence="1">
    <location>
        <begin position="103"/>
        <end position="122"/>
    </location>
</feature>
<dbReference type="Proteomes" id="UP000789375">
    <property type="component" value="Unassembled WGS sequence"/>
</dbReference>
<evidence type="ECO:0000313" key="2">
    <source>
        <dbReference type="EMBL" id="CAG8570116.1"/>
    </source>
</evidence>
<gene>
    <name evidence="2" type="ORF">FMOSSE_LOCUS7410</name>
</gene>
<proteinExistence type="predicted"/>
<sequence>MFFTLYIILKEQSTNDEFRAWFMSNTKFVSVLTILASADVGLLSIITSNMWDLNKLNAPMSKEAKFTIFWGSFANIFLEHVPQFIIRIIFLKYNSIIYDPIPVLSLVSAGISIICSLILRAYDTLILRIPFPETTRNNHEPAENNDSNEVIDNKNIDAAKELYFFDSFTETDGTLLIQLAHYNNPEQTCIDPDIHLRVVYANGTVKPLKVAHRVPSYNFCMLQNVFMNYFINEYMILITYFEGKDEATTMHTGMVIDFDGNLLQYFTLGIGIGEINRNKNKETGFTWSRQVNTSTIAWSRFIVDPSNPMQILNLGTGFIHAPNPSSTITSYKILSSGDGGNCLVIVTKLNQLYASDPAWEVYAFFIDKSAAEVSLPYLLYQSQINLYKIEFLRCRNSNGEGYKCLMLIETLITAAKQAEVSTIKRWHLLTFLTSGSVISNKKIDSGNDLENREILDASILFNGGFLIIFAPLKDNIKTGILLTQNGDFEGVWKGFTGEVIHYAYLEHNDTLWGMLFQQTSASWTIMTDTLRVMEFNYKHRNPNILETKPTDDVIRYKGEIITIQYDKPIIPSSGNISIYQVVDDHTELLRQTYSGLSSYVTIANDTVGIKVFKSTFNNPNATYFVQINDDFVSSRRFNEAISGINKRVWFLNASIEEPSVCKSSVTILLKLNSKGTEYFNTLNSKDIDVFFTDLMNELSEIIPIERSRLPDNTGKFQNDPLDSNNLILLQVKISQPTESTRPCAKDIVSDLDALITNKHSTLIARYPLSSMLDENYGTAMTAEGWNNTLKFTLILLLSGFLFVSILFFLARLVPTAFNTFLSLYVVLKEQQNHDEFREWFKNYTPLVSIFTILSSADVELLNVISSEIWDSKYLSAPLSNDAKLIIFWGSFANIFLEDVPQFIIRHNSIIYDPIPVISLISAGISILFSLIGRGYDTLNHEILFSKKSETNQRPIKSDEIAQVVNNDNDNSNGKVEETIEDSIEINN</sequence>
<name>A0A9N9BIQ5_FUNMO</name>
<reference evidence="2" key="1">
    <citation type="submission" date="2021-06" db="EMBL/GenBank/DDBJ databases">
        <authorList>
            <person name="Kallberg Y."/>
            <person name="Tangrot J."/>
            <person name="Rosling A."/>
        </authorList>
    </citation>
    <scope>NUCLEOTIDE SEQUENCE</scope>
    <source>
        <strain evidence="2">87-6 pot B 2015</strain>
    </source>
</reference>
<dbReference type="AlphaFoldDB" id="A0A9N9BIQ5"/>
<feature type="transmembrane region" description="Helical" evidence="1">
    <location>
        <begin position="916"/>
        <end position="935"/>
    </location>
</feature>
<dbReference type="EMBL" id="CAJVPP010001722">
    <property type="protein sequence ID" value="CAG8570116.1"/>
    <property type="molecule type" value="Genomic_DNA"/>
</dbReference>
<keyword evidence="1" id="KW-1133">Transmembrane helix</keyword>
<keyword evidence="3" id="KW-1185">Reference proteome</keyword>
<feature type="transmembrane region" description="Helical" evidence="1">
    <location>
        <begin position="28"/>
        <end position="48"/>
    </location>
</feature>
<evidence type="ECO:0000313" key="3">
    <source>
        <dbReference type="Proteomes" id="UP000789375"/>
    </source>
</evidence>
<accession>A0A9N9BIQ5</accession>
<keyword evidence="1" id="KW-0472">Membrane</keyword>